<organism evidence="1 2">
    <name type="scientific">Stereocaulon virgatum</name>
    <dbReference type="NCBI Taxonomy" id="373712"/>
    <lineage>
        <taxon>Eukaryota</taxon>
        <taxon>Fungi</taxon>
        <taxon>Dikarya</taxon>
        <taxon>Ascomycota</taxon>
        <taxon>Pezizomycotina</taxon>
        <taxon>Lecanoromycetes</taxon>
        <taxon>OSLEUM clade</taxon>
        <taxon>Lecanoromycetidae</taxon>
        <taxon>Lecanorales</taxon>
        <taxon>Lecanorineae</taxon>
        <taxon>Stereocaulaceae</taxon>
        <taxon>Stereocaulon</taxon>
    </lineage>
</organism>
<name>A0ABR4ACM9_9LECA</name>
<proteinExistence type="predicted"/>
<reference evidence="1 2" key="1">
    <citation type="submission" date="2024-09" db="EMBL/GenBank/DDBJ databases">
        <title>Rethinking Asexuality: The Enigmatic Case of Functional Sexual Genes in Lepraria (Stereocaulaceae).</title>
        <authorList>
            <person name="Doellman M."/>
            <person name="Sun Y."/>
            <person name="Barcenas-Pena A."/>
            <person name="Lumbsch H.T."/>
            <person name="Grewe F."/>
        </authorList>
    </citation>
    <scope>NUCLEOTIDE SEQUENCE [LARGE SCALE GENOMIC DNA]</scope>
    <source>
        <strain evidence="1 2">Mercado 3170</strain>
    </source>
</reference>
<comment type="caution">
    <text evidence="1">The sequence shown here is derived from an EMBL/GenBank/DDBJ whole genome shotgun (WGS) entry which is preliminary data.</text>
</comment>
<evidence type="ECO:0000313" key="1">
    <source>
        <dbReference type="EMBL" id="KAL2043543.1"/>
    </source>
</evidence>
<accession>A0ABR4ACM9</accession>
<keyword evidence="2" id="KW-1185">Reference proteome</keyword>
<protein>
    <submittedName>
        <fullName evidence="1">Uncharacterized protein</fullName>
    </submittedName>
</protein>
<dbReference type="EMBL" id="JBEFKJ010000011">
    <property type="protein sequence ID" value="KAL2043543.1"/>
    <property type="molecule type" value="Genomic_DNA"/>
</dbReference>
<gene>
    <name evidence="1" type="ORF">N7G274_003850</name>
</gene>
<evidence type="ECO:0000313" key="2">
    <source>
        <dbReference type="Proteomes" id="UP001590950"/>
    </source>
</evidence>
<sequence length="54" mass="6253">MTKKKRTAAQFFDDAETHGLESLMKTDLNDEKVSKGLEDGTETNYTRMLLLWDE</sequence>
<dbReference type="Proteomes" id="UP001590950">
    <property type="component" value="Unassembled WGS sequence"/>
</dbReference>